<proteinExistence type="predicted"/>
<keyword evidence="4" id="KW-1185">Reference proteome</keyword>
<dbReference type="Pfam" id="PF03781">
    <property type="entry name" value="FGE-sulfatase"/>
    <property type="match status" value="1"/>
</dbReference>
<feature type="compositionally biased region" description="Polar residues" evidence="1">
    <location>
        <begin position="1"/>
        <end position="13"/>
    </location>
</feature>
<dbReference type="AlphaFoldDB" id="A0AA41UHY4"/>
<dbReference type="Gene3D" id="3.90.1580.10">
    <property type="entry name" value="paralog of FGE (formylglycine-generating enzyme)"/>
    <property type="match status" value="1"/>
</dbReference>
<dbReference type="InterPro" id="IPR005532">
    <property type="entry name" value="SUMF_dom"/>
</dbReference>
<evidence type="ECO:0000259" key="2">
    <source>
        <dbReference type="Pfam" id="PF03781"/>
    </source>
</evidence>
<dbReference type="Proteomes" id="UP001156140">
    <property type="component" value="Unassembled WGS sequence"/>
</dbReference>
<dbReference type="InterPro" id="IPR042095">
    <property type="entry name" value="SUMF_sf"/>
</dbReference>
<dbReference type="PANTHER" id="PTHR23150">
    <property type="entry name" value="SULFATASE MODIFYING FACTOR 1, 2"/>
    <property type="match status" value="1"/>
</dbReference>
<gene>
    <name evidence="3" type="ORF">ML536_18360</name>
</gene>
<dbReference type="PANTHER" id="PTHR23150:SF19">
    <property type="entry name" value="FORMYLGLYCINE-GENERATING ENZYME"/>
    <property type="match status" value="1"/>
</dbReference>
<evidence type="ECO:0000313" key="3">
    <source>
        <dbReference type="EMBL" id="MCI0128801.1"/>
    </source>
</evidence>
<accession>A0AA41UHY4</accession>
<evidence type="ECO:0000313" key="4">
    <source>
        <dbReference type="Proteomes" id="UP001156140"/>
    </source>
</evidence>
<feature type="region of interest" description="Disordered" evidence="1">
    <location>
        <begin position="34"/>
        <end position="71"/>
    </location>
</feature>
<dbReference type="EMBL" id="JALAZD010000003">
    <property type="protein sequence ID" value="MCI0128801.1"/>
    <property type="molecule type" value="Genomic_DNA"/>
</dbReference>
<comment type="caution">
    <text evidence="3">The sequence shown here is derived from an EMBL/GenBank/DDBJ whole genome shotgun (WGS) entry which is preliminary data.</text>
</comment>
<dbReference type="GO" id="GO:0120147">
    <property type="term" value="F:formylglycine-generating oxidase activity"/>
    <property type="evidence" value="ECO:0007669"/>
    <property type="project" value="TreeGrafter"/>
</dbReference>
<evidence type="ECO:0000256" key="1">
    <source>
        <dbReference type="SAM" id="MobiDB-lite"/>
    </source>
</evidence>
<dbReference type="RefSeq" id="WP_281736875.1">
    <property type="nucleotide sequence ID" value="NZ_JAKETQ010000003.1"/>
</dbReference>
<feature type="region of interest" description="Disordered" evidence="1">
    <location>
        <begin position="1"/>
        <end position="21"/>
    </location>
</feature>
<dbReference type="InterPro" id="IPR016187">
    <property type="entry name" value="CTDL_fold"/>
</dbReference>
<dbReference type="InterPro" id="IPR051043">
    <property type="entry name" value="Sulfatase_Mod_Factor_Kinase"/>
</dbReference>
<reference evidence="3" key="1">
    <citation type="submission" date="2022-03" db="EMBL/GenBank/DDBJ databases">
        <title>The complete genome sequence of a Methyloterrigena soli.</title>
        <authorList>
            <person name="Zi Z."/>
        </authorList>
    </citation>
    <scope>NUCLEOTIDE SEQUENCE</scope>
    <source>
        <strain evidence="3">M48</strain>
    </source>
</reference>
<dbReference type="SUPFAM" id="SSF56436">
    <property type="entry name" value="C-type lectin-like"/>
    <property type="match status" value="1"/>
</dbReference>
<protein>
    <submittedName>
        <fullName evidence="3">Formylglycine-generating enzyme family protein</fullName>
    </submittedName>
</protein>
<sequence>MATASNQTGTEPTSCCAPSAAREPQFPLDIQALLAERRPTSPSGEAARKPIPGGMAEIGTSKPHHLEDGEGPVRRVRVKPFLMDETAVTNERFAAFVAATGYVTEAERFGWSFVFFQFLPEDFETQAVVGTEWWRRVDGATWSHPFGPQSDTIGIENHPVVHVSWNDAQAFAAWAGGRLPTEAEWEHAARGGLKGARFPWGEAEPDDTGSFPCNIWQGQFPNHNTDADGYKGTAPAKSFAPNGYGLYNMSGNAWEWTAEPFRIRSLKRQAQDINERSRLENRKLLKGGSYLCHISYCYRYRIAARIGNTPDTTTGHTGFRLVYDV</sequence>
<name>A0AA41UHY4_9HYPH</name>
<organism evidence="3 4">
    <name type="scientific">Paradevosia shaoguanensis</name>
    <dbReference type="NCBI Taxonomy" id="1335043"/>
    <lineage>
        <taxon>Bacteria</taxon>
        <taxon>Pseudomonadati</taxon>
        <taxon>Pseudomonadota</taxon>
        <taxon>Alphaproteobacteria</taxon>
        <taxon>Hyphomicrobiales</taxon>
        <taxon>Devosiaceae</taxon>
        <taxon>Paradevosia</taxon>
    </lineage>
</organism>
<feature type="domain" description="Sulfatase-modifying factor enzyme-like" evidence="2">
    <location>
        <begin position="51"/>
        <end position="322"/>
    </location>
</feature>